<proteinExistence type="predicted"/>
<dbReference type="Gene3D" id="2.40.10.120">
    <property type="match status" value="1"/>
</dbReference>
<sequence length="261" mass="28849">MNINNISTQLLYTTVPIWGEKKNGEQVSGTGFIFSIPQKEDPNVTIPLLMTNYHVLEGVTRGIIEFAGQENNSPVKGKKIRVEFDSSVIANGKLENLDLIAIPIASTLNDLKQKNTPAFYRSITPEIVPSRKQIEELAAIEEITFIGYPSGLYDSYNVSPIVRRGITATPMWNKFKGEECFLIDAGVFPGSSGSPVFLYNQGSYATDSGITIGTRILFIGVLTESFIRNDSVFLGLGKVINSTTFLEHLKRFVQKISPHII</sequence>
<evidence type="ECO:0008006" key="3">
    <source>
        <dbReference type="Google" id="ProtNLM"/>
    </source>
</evidence>
<keyword evidence="2" id="KW-1185">Reference proteome</keyword>
<name>A0A1E5L299_9FIRM</name>
<evidence type="ECO:0000313" key="1">
    <source>
        <dbReference type="EMBL" id="OEH84282.1"/>
    </source>
</evidence>
<dbReference type="Pfam" id="PF13365">
    <property type="entry name" value="Trypsin_2"/>
    <property type="match status" value="1"/>
</dbReference>
<evidence type="ECO:0000313" key="2">
    <source>
        <dbReference type="Proteomes" id="UP000095255"/>
    </source>
</evidence>
<dbReference type="InterPro" id="IPR009003">
    <property type="entry name" value="Peptidase_S1_PA"/>
</dbReference>
<dbReference type="AlphaFoldDB" id="A0A1E5L299"/>
<dbReference type="RefSeq" id="WP_069703265.1">
    <property type="nucleotide sequence ID" value="NZ_MJAT01000039.1"/>
</dbReference>
<gene>
    <name evidence="1" type="ORF">BHU72_10735</name>
</gene>
<comment type="caution">
    <text evidence="1">The sequence shown here is derived from an EMBL/GenBank/DDBJ whole genome shotgun (WGS) entry which is preliminary data.</text>
</comment>
<dbReference type="OrthoDB" id="9766361at2"/>
<accession>A0A1E5L299</accession>
<organism evidence="1 2">
    <name type="scientific">Desulfuribacillus stibiiarsenatis</name>
    <dbReference type="NCBI Taxonomy" id="1390249"/>
    <lineage>
        <taxon>Bacteria</taxon>
        <taxon>Bacillati</taxon>
        <taxon>Bacillota</taxon>
        <taxon>Desulfuribacillia</taxon>
        <taxon>Desulfuribacillales</taxon>
        <taxon>Desulfuribacillaceae</taxon>
        <taxon>Desulfuribacillus</taxon>
    </lineage>
</organism>
<dbReference type="STRING" id="1390249.BHU72_10735"/>
<dbReference type="Proteomes" id="UP000095255">
    <property type="component" value="Unassembled WGS sequence"/>
</dbReference>
<reference evidence="1 2" key="1">
    <citation type="submission" date="2016-09" db="EMBL/GenBank/DDBJ databases">
        <title>Desulfuribacillus arsenicus sp. nov., an obligately anaerobic, dissimilatory arsenic- and antimonate-reducing bacterium isolated from anoxic sediments.</title>
        <authorList>
            <person name="Abin C.A."/>
            <person name="Hollibaugh J.T."/>
        </authorList>
    </citation>
    <scope>NUCLEOTIDE SEQUENCE [LARGE SCALE GENOMIC DNA]</scope>
    <source>
        <strain evidence="1 2">MLFW-2</strain>
    </source>
</reference>
<protein>
    <recommendedName>
        <fullName evidence="3">Serine protease</fullName>
    </recommendedName>
</protein>
<dbReference type="EMBL" id="MJAT01000039">
    <property type="protein sequence ID" value="OEH84282.1"/>
    <property type="molecule type" value="Genomic_DNA"/>
</dbReference>
<dbReference type="SUPFAM" id="SSF50494">
    <property type="entry name" value="Trypsin-like serine proteases"/>
    <property type="match status" value="1"/>
</dbReference>